<feature type="region of interest" description="Disordered" evidence="2">
    <location>
        <begin position="264"/>
        <end position="283"/>
    </location>
</feature>
<gene>
    <name evidence="4" type="ORF">Tci_034169</name>
</gene>
<dbReference type="GO" id="GO:0015074">
    <property type="term" value="P:DNA integration"/>
    <property type="evidence" value="ECO:0007669"/>
    <property type="project" value="InterPro"/>
</dbReference>
<dbReference type="PANTHER" id="PTHR42648:SF18">
    <property type="entry name" value="RETROTRANSPOSON, UNCLASSIFIED-LIKE PROTEIN"/>
    <property type="match status" value="1"/>
</dbReference>
<feature type="compositionally biased region" description="Basic and acidic residues" evidence="2">
    <location>
        <begin position="221"/>
        <end position="238"/>
    </location>
</feature>
<organism evidence="4">
    <name type="scientific">Tanacetum cinerariifolium</name>
    <name type="common">Dalmatian daisy</name>
    <name type="synonym">Chrysanthemum cinerariifolium</name>
    <dbReference type="NCBI Taxonomy" id="118510"/>
    <lineage>
        <taxon>Eukaryota</taxon>
        <taxon>Viridiplantae</taxon>
        <taxon>Streptophyta</taxon>
        <taxon>Embryophyta</taxon>
        <taxon>Tracheophyta</taxon>
        <taxon>Spermatophyta</taxon>
        <taxon>Magnoliopsida</taxon>
        <taxon>eudicotyledons</taxon>
        <taxon>Gunneridae</taxon>
        <taxon>Pentapetalae</taxon>
        <taxon>asterids</taxon>
        <taxon>campanulids</taxon>
        <taxon>Asterales</taxon>
        <taxon>Asteraceae</taxon>
        <taxon>Asteroideae</taxon>
        <taxon>Anthemideae</taxon>
        <taxon>Anthemidinae</taxon>
        <taxon>Tanacetum</taxon>
    </lineage>
</organism>
<dbReference type="InterPro" id="IPR012337">
    <property type="entry name" value="RNaseH-like_sf"/>
</dbReference>
<comment type="caution">
    <text evidence="4">The sequence shown here is derived from an EMBL/GenBank/DDBJ whole genome shotgun (WGS) entry which is preliminary data.</text>
</comment>
<dbReference type="InterPro" id="IPR001584">
    <property type="entry name" value="Integrase_cat-core"/>
</dbReference>
<name>A0A6L2LK27_TANCI</name>
<sequence>MYGREHCDLTYRSLCWNVGRQQVQGGPYTPTVVVVPAVPATDDSLAVPKHTIVETPMNMYPENKAHYQSEKEAIHLILTGIGDEIYSTIDACKTAQEMWEAIERLQQGESLNIQDPEWSRFVMIVKQQHKLDEVSYHKLFDILKQYQKEVNELCAKRIAKNANRLALVATSQPNQDPYYQTPKPYKPHAPTSKASIPTRSHATTRNKGKEIAKPITTLSESDSKEDNDPEQGQRDKDMQKNLALIVKYFKKIYKSTNNNLITYSNSRNKNVDNTPRKPKRVKDSAYHKEKMLLCKQAEKEAHYSYMAKIQEVPIADSGIDSKPLEQNDQNDVECEDERVVLANLIANLKLDVDENKNIQKQLKEANTSLAHELEQCKSILVETSKTLEESNSVRDSCLVSLQTKQTEFEKYKACNDRTVDYDKLEHLDHFALRKYGAVFVGKWLCGLRCVYRRRPMVFKSLTKKPNVVPISTRKPKAHANKSVAIPPKKKVALKTTTQKPKSYYRMLYEKTSNLKLLCNFVEKYLDIVRFGNDQFAPILGYGDLVKGNITTNRVYYIEGLNHNLFSVGQFCDADLEVAFWKSTCFVRDLYENDLLTDRGTEFLNKILHAFFKEEGIEHQTSTPRTPEQNGVVERRNRTLVEAAQTMLSTLKLPLFFWAEAIATACYTEN</sequence>
<proteinExistence type="predicted"/>
<feature type="region of interest" description="Disordered" evidence="2">
    <location>
        <begin position="173"/>
        <end position="238"/>
    </location>
</feature>
<reference evidence="4" key="1">
    <citation type="journal article" date="2019" name="Sci. Rep.">
        <title>Draft genome of Tanacetum cinerariifolium, the natural source of mosquito coil.</title>
        <authorList>
            <person name="Yamashiro T."/>
            <person name="Shiraishi A."/>
            <person name="Satake H."/>
            <person name="Nakayama K."/>
        </authorList>
    </citation>
    <scope>NUCLEOTIDE SEQUENCE</scope>
</reference>
<dbReference type="GO" id="GO:0003676">
    <property type="term" value="F:nucleic acid binding"/>
    <property type="evidence" value="ECO:0007669"/>
    <property type="project" value="InterPro"/>
</dbReference>
<evidence type="ECO:0000256" key="2">
    <source>
        <dbReference type="SAM" id="MobiDB-lite"/>
    </source>
</evidence>
<dbReference type="Gene3D" id="3.30.420.10">
    <property type="entry name" value="Ribonuclease H-like superfamily/Ribonuclease H"/>
    <property type="match status" value="1"/>
</dbReference>
<dbReference type="PROSITE" id="PS50994">
    <property type="entry name" value="INTEGRASE"/>
    <property type="match status" value="1"/>
</dbReference>
<evidence type="ECO:0000256" key="1">
    <source>
        <dbReference type="SAM" id="Coils"/>
    </source>
</evidence>
<feature type="compositionally biased region" description="Polar residues" evidence="2">
    <location>
        <begin position="264"/>
        <end position="273"/>
    </location>
</feature>
<accession>A0A6L2LK27</accession>
<feature type="coiled-coil region" evidence="1">
    <location>
        <begin position="345"/>
        <end position="375"/>
    </location>
</feature>
<feature type="domain" description="Integrase catalytic" evidence="3">
    <location>
        <begin position="594"/>
        <end position="669"/>
    </location>
</feature>
<dbReference type="SUPFAM" id="SSF53098">
    <property type="entry name" value="Ribonuclease H-like"/>
    <property type="match status" value="1"/>
</dbReference>
<dbReference type="InterPro" id="IPR036397">
    <property type="entry name" value="RNaseH_sf"/>
</dbReference>
<evidence type="ECO:0000259" key="3">
    <source>
        <dbReference type="PROSITE" id="PS50994"/>
    </source>
</evidence>
<dbReference type="AlphaFoldDB" id="A0A6L2LK27"/>
<keyword evidence="1" id="KW-0175">Coiled coil</keyword>
<protein>
    <submittedName>
        <fullName evidence="4">Putative ribonuclease H-like domain-containing protein</fullName>
    </submittedName>
</protein>
<dbReference type="EMBL" id="BKCJ010004632">
    <property type="protein sequence ID" value="GEU62191.1"/>
    <property type="molecule type" value="Genomic_DNA"/>
</dbReference>
<dbReference type="InterPro" id="IPR039537">
    <property type="entry name" value="Retrotran_Ty1/copia-like"/>
</dbReference>
<evidence type="ECO:0000313" key="4">
    <source>
        <dbReference type="EMBL" id="GEU62191.1"/>
    </source>
</evidence>
<dbReference type="PANTHER" id="PTHR42648">
    <property type="entry name" value="TRANSPOSASE, PUTATIVE-RELATED"/>
    <property type="match status" value="1"/>
</dbReference>
<feature type="compositionally biased region" description="Polar residues" evidence="2">
    <location>
        <begin position="192"/>
        <end position="205"/>
    </location>
</feature>